<name>A0ABQ9FMM1_TEGGR</name>
<sequence>MSQGKIKSSLNLPPPFENSAMRLWNGIFAPHAVAVAAYSDNHQPVNQLKIGPFYLPTIAYLLLSTALVRAEDEGNEDVEYDKDKPVIDPSLCEVCKYLVVELQTRLDETGRNKEVLHLGHGLDKKKKVKYNKGELRLIEAMQDPHICERIIEYNVHKERKGSLRFAKGRSQTMQTLHNLVTKGVKVDIGIPPKMWDYPSAEILAMQRKCYKMVEDYEDDVEEWYYNHQNQNILDYLCRERVLKNKNQKCLDEVFVPKDDDDEEDNSKNDQEKQEEKENKNEKGETEQKSKEELNFY</sequence>
<feature type="domain" description="DUF3456" evidence="4">
    <location>
        <begin position="92"/>
        <end position="246"/>
    </location>
</feature>
<comment type="similarity">
    <text evidence="1">Belongs to the canopy family.</text>
</comment>
<dbReference type="InterPro" id="IPR021852">
    <property type="entry name" value="DUF3456"/>
</dbReference>
<feature type="region of interest" description="Disordered" evidence="3">
    <location>
        <begin position="253"/>
        <end position="296"/>
    </location>
</feature>
<evidence type="ECO:0000256" key="1">
    <source>
        <dbReference type="ARBA" id="ARBA00007285"/>
    </source>
</evidence>
<dbReference type="Proteomes" id="UP001217089">
    <property type="component" value="Unassembled WGS sequence"/>
</dbReference>
<dbReference type="PANTHER" id="PTHR15382:SF8">
    <property type="entry name" value="CANOPY B"/>
    <property type="match status" value="1"/>
</dbReference>
<keyword evidence="2" id="KW-0732">Signal</keyword>
<organism evidence="5 6">
    <name type="scientific">Tegillarca granosa</name>
    <name type="common">Malaysian cockle</name>
    <name type="synonym">Anadara granosa</name>
    <dbReference type="NCBI Taxonomy" id="220873"/>
    <lineage>
        <taxon>Eukaryota</taxon>
        <taxon>Metazoa</taxon>
        <taxon>Spiralia</taxon>
        <taxon>Lophotrochozoa</taxon>
        <taxon>Mollusca</taxon>
        <taxon>Bivalvia</taxon>
        <taxon>Autobranchia</taxon>
        <taxon>Pteriomorphia</taxon>
        <taxon>Arcoida</taxon>
        <taxon>Arcoidea</taxon>
        <taxon>Arcidae</taxon>
        <taxon>Tegillarca</taxon>
    </lineage>
</organism>
<protein>
    <recommendedName>
        <fullName evidence="4">DUF3456 domain-containing protein</fullName>
    </recommendedName>
</protein>
<dbReference type="PANTHER" id="PTHR15382">
    <property type="entry name" value="CTG4A-RELATED"/>
    <property type="match status" value="1"/>
</dbReference>
<dbReference type="Pfam" id="PF11938">
    <property type="entry name" value="DUF3456"/>
    <property type="match status" value="1"/>
</dbReference>
<evidence type="ECO:0000259" key="4">
    <source>
        <dbReference type="Pfam" id="PF11938"/>
    </source>
</evidence>
<evidence type="ECO:0000256" key="2">
    <source>
        <dbReference type="ARBA" id="ARBA00022729"/>
    </source>
</evidence>
<reference evidence="5 6" key="1">
    <citation type="submission" date="2022-12" db="EMBL/GenBank/DDBJ databases">
        <title>Chromosome-level genome of Tegillarca granosa.</title>
        <authorList>
            <person name="Kim J."/>
        </authorList>
    </citation>
    <scope>NUCLEOTIDE SEQUENCE [LARGE SCALE GENOMIC DNA]</scope>
    <source>
        <strain evidence="5">Teg-2019</strain>
        <tissue evidence="5">Adductor muscle</tissue>
    </source>
</reference>
<proteinExistence type="inferred from homology"/>
<accession>A0ABQ9FMM1</accession>
<comment type="caution">
    <text evidence="5">The sequence shown here is derived from an EMBL/GenBank/DDBJ whole genome shotgun (WGS) entry which is preliminary data.</text>
</comment>
<evidence type="ECO:0000313" key="6">
    <source>
        <dbReference type="Proteomes" id="UP001217089"/>
    </source>
</evidence>
<evidence type="ECO:0000256" key="3">
    <source>
        <dbReference type="SAM" id="MobiDB-lite"/>
    </source>
</evidence>
<dbReference type="EMBL" id="JARBDR010000214">
    <property type="protein sequence ID" value="KAJ8317882.1"/>
    <property type="molecule type" value="Genomic_DNA"/>
</dbReference>
<feature type="non-terminal residue" evidence="5">
    <location>
        <position position="296"/>
    </location>
</feature>
<evidence type="ECO:0000313" key="5">
    <source>
        <dbReference type="EMBL" id="KAJ8317882.1"/>
    </source>
</evidence>
<gene>
    <name evidence="5" type="ORF">KUTeg_002973</name>
</gene>
<feature type="compositionally biased region" description="Basic and acidic residues" evidence="3">
    <location>
        <begin position="265"/>
        <end position="296"/>
    </location>
</feature>
<keyword evidence="6" id="KW-1185">Reference proteome</keyword>